<feature type="compositionally biased region" description="Basic and acidic residues" evidence="10">
    <location>
        <begin position="318"/>
        <end position="327"/>
    </location>
</feature>
<evidence type="ECO:0000313" key="13">
    <source>
        <dbReference type="Proteomes" id="UP000005561"/>
    </source>
</evidence>
<comment type="caution">
    <text evidence="12">The sequence shown here is derived from an EMBL/GenBank/DDBJ whole genome shotgun (WGS) entry which is preliminary data.</text>
</comment>
<dbReference type="Gene3D" id="3.90.320.10">
    <property type="match status" value="1"/>
</dbReference>
<dbReference type="InterPro" id="IPR038726">
    <property type="entry name" value="PDDEXK_AddAB-type"/>
</dbReference>
<evidence type="ECO:0000256" key="7">
    <source>
        <dbReference type="ARBA" id="ARBA00022840"/>
    </source>
</evidence>
<evidence type="ECO:0000256" key="1">
    <source>
        <dbReference type="ARBA" id="ARBA00022722"/>
    </source>
</evidence>
<dbReference type="Pfam" id="PF12705">
    <property type="entry name" value="PDDEXK_1"/>
    <property type="match status" value="1"/>
</dbReference>
<dbReference type="Pfam" id="PF21445">
    <property type="entry name" value="ADDB_N"/>
    <property type="match status" value="1"/>
</dbReference>
<dbReference type="InterPro" id="IPR011604">
    <property type="entry name" value="PDDEXK-like_dom_sf"/>
</dbReference>
<dbReference type="InterPro" id="IPR027417">
    <property type="entry name" value="P-loop_NTPase"/>
</dbReference>
<dbReference type="GO" id="GO:0006310">
    <property type="term" value="P:DNA recombination"/>
    <property type="evidence" value="ECO:0007669"/>
    <property type="project" value="TreeGrafter"/>
</dbReference>
<dbReference type="OrthoDB" id="9758506at2"/>
<dbReference type="Gene3D" id="3.40.50.300">
    <property type="entry name" value="P-loop containing nucleotide triphosphate hydrolases"/>
    <property type="match status" value="3"/>
</dbReference>
<evidence type="ECO:0000256" key="2">
    <source>
        <dbReference type="ARBA" id="ARBA00022741"/>
    </source>
</evidence>
<dbReference type="GO" id="GO:0004386">
    <property type="term" value="F:helicase activity"/>
    <property type="evidence" value="ECO:0007669"/>
    <property type="project" value="UniProtKB-KW"/>
</dbReference>
<keyword evidence="9" id="KW-0234">DNA repair</keyword>
<keyword evidence="4" id="KW-0378">Hydrolase</keyword>
<keyword evidence="3" id="KW-0227">DNA damage</keyword>
<dbReference type="PROSITE" id="PS51217">
    <property type="entry name" value="UVRD_HELICASE_CTER"/>
    <property type="match status" value="1"/>
</dbReference>
<organism evidence="12 13">
    <name type="scientific">Marvinbryantia formatexigens DSM 14469</name>
    <dbReference type="NCBI Taxonomy" id="478749"/>
    <lineage>
        <taxon>Bacteria</taxon>
        <taxon>Bacillati</taxon>
        <taxon>Bacillota</taxon>
        <taxon>Clostridia</taxon>
        <taxon>Lachnospirales</taxon>
        <taxon>Lachnospiraceae</taxon>
        <taxon>Marvinbryantia</taxon>
    </lineage>
</organism>
<keyword evidence="7" id="KW-0067">ATP-binding</keyword>
<dbReference type="eggNOG" id="COG3857">
    <property type="taxonomic scope" value="Bacteria"/>
</dbReference>
<dbReference type="AlphaFoldDB" id="C6LH76"/>
<evidence type="ECO:0000256" key="3">
    <source>
        <dbReference type="ARBA" id="ARBA00022763"/>
    </source>
</evidence>
<dbReference type="InterPro" id="IPR049035">
    <property type="entry name" value="ADDB_N"/>
</dbReference>
<evidence type="ECO:0000313" key="12">
    <source>
        <dbReference type="EMBL" id="EET60135.1"/>
    </source>
</evidence>
<dbReference type="GO" id="GO:0006281">
    <property type="term" value="P:DNA repair"/>
    <property type="evidence" value="ECO:0007669"/>
    <property type="project" value="UniProtKB-KW"/>
</dbReference>
<dbReference type="EMBL" id="ACCL02000013">
    <property type="protein sequence ID" value="EET60135.1"/>
    <property type="molecule type" value="Genomic_DNA"/>
</dbReference>
<evidence type="ECO:0000259" key="11">
    <source>
        <dbReference type="PROSITE" id="PS51217"/>
    </source>
</evidence>
<dbReference type="GO" id="GO:0003677">
    <property type="term" value="F:DNA binding"/>
    <property type="evidence" value="ECO:0007669"/>
    <property type="project" value="UniProtKB-KW"/>
</dbReference>
<reference evidence="12" key="1">
    <citation type="submission" date="2009-07" db="EMBL/GenBank/DDBJ databases">
        <authorList>
            <person name="Weinstock G."/>
            <person name="Sodergren E."/>
            <person name="Clifton S."/>
            <person name="Fulton L."/>
            <person name="Fulton B."/>
            <person name="Courtney L."/>
            <person name="Fronick C."/>
            <person name="Harrison M."/>
            <person name="Strong C."/>
            <person name="Farmer C."/>
            <person name="Delahaunty K."/>
            <person name="Markovic C."/>
            <person name="Hall O."/>
            <person name="Minx P."/>
            <person name="Tomlinson C."/>
            <person name="Mitreva M."/>
            <person name="Nelson J."/>
            <person name="Hou S."/>
            <person name="Wollam A."/>
            <person name="Pepin K.H."/>
            <person name="Johnson M."/>
            <person name="Bhonagiri V."/>
            <person name="Nash W.E."/>
            <person name="Warren W."/>
            <person name="Chinwalla A."/>
            <person name="Mardis E.R."/>
            <person name="Wilson R.K."/>
        </authorList>
    </citation>
    <scope>NUCLEOTIDE SEQUENCE [LARGE SCALE GENOMIC DNA]</scope>
    <source>
        <strain evidence="12">DSM 14469</strain>
    </source>
</reference>
<evidence type="ECO:0000256" key="6">
    <source>
        <dbReference type="ARBA" id="ARBA00022839"/>
    </source>
</evidence>
<accession>C6LH76</accession>
<keyword evidence="8" id="KW-0238">DNA-binding</keyword>
<gene>
    <name evidence="12" type="primary">addB</name>
    <name evidence="12" type="ORF">BRYFOR_07986</name>
</gene>
<keyword evidence="2" id="KW-0547">Nucleotide-binding</keyword>
<dbReference type="RefSeq" id="WP_006862772.1">
    <property type="nucleotide sequence ID" value="NZ_ACCL02000013.1"/>
</dbReference>
<evidence type="ECO:0000256" key="4">
    <source>
        <dbReference type="ARBA" id="ARBA00022801"/>
    </source>
</evidence>
<name>C6LH76_9FIRM</name>
<evidence type="ECO:0000256" key="5">
    <source>
        <dbReference type="ARBA" id="ARBA00022806"/>
    </source>
</evidence>
<proteinExistence type="predicted"/>
<feature type="region of interest" description="Disordered" evidence="10">
    <location>
        <begin position="306"/>
        <end position="329"/>
    </location>
</feature>
<keyword evidence="1" id="KW-0540">Nuclease</keyword>
<evidence type="ECO:0000256" key="10">
    <source>
        <dbReference type="SAM" id="MobiDB-lite"/>
    </source>
</evidence>
<protein>
    <submittedName>
        <fullName evidence="12">ATP-dependent nuclease subunit B</fullName>
    </submittedName>
</protein>
<dbReference type="SUPFAM" id="SSF52540">
    <property type="entry name" value="P-loop containing nucleoside triphosphate hydrolases"/>
    <property type="match status" value="1"/>
</dbReference>
<dbReference type="GO" id="GO:0004527">
    <property type="term" value="F:exonuclease activity"/>
    <property type="evidence" value="ECO:0007669"/>
    <property type="project" value="UniProtKB-KW"/>
</dbReference>
<dbReference type="InterPro" id="IPR014017">
    <property type="entry name" value="DNA_helicase_UvrD-like_C"/>
</dbReference>
<keyword evidence="13" id="KW-1185">Reference proteome</keyword>
<sequence length="1162" mass="132892">MSLRLILGSSGSGKSHYIYSSIIEAAVQSPEKKFLVIVPEQFTMQTQRELVRLHPDGGLLNIDILSFQRLAHRIFEEVGADKRTVLEELGKTLLLRRAASRVQDELKVLKGNLKKMGYLQQMKSMISELTQYDIDSEKMERLLQQAEQKPSLFYKLKDIRLLYESFQEELEGKYITAEETLEALCQVARQSAILKGCVVAIDGFTGFTPVQNKLLRELFSLAEQVYVTVTIRAQEEFYRIRGEHELFYLSKKTIRSLAHTAQEAGCEILPPVVMEWKTLPRFTKSPELGFLEAYLFGGGKAQWTEPAEEPVRSANPHTAEETARSGEAEPECASSGCAISLHTAANPVQEAHFAARTIRALLRQGYRYQDIAVIVGDLPSYSSYIPQVFGEYKIAYFMDSTRTVFSNPLVEFLRAVLDMIQQDFTCASVFRYLRTGLCRIDAQKLDMLENYVLAAGVRGFSRWREPFTRAVDFLDEEQLALCEELRSLIMEPLLPLVSCMRQARTTAREKTEGLHTLLCHYNIQQQLADMEKQFRADGQAELEKEFAGIYAMVIGIFDKLAELLREEALTLQEYTELLEAGFEEARVRLIPPSADRVQVGDLERSRLTDIKVLIFLGLNDGWVPATGAGGGLLSDMERETLMESRVELAPTTRQNSYIQRFYLYLNLTKPRERLYLSCSKATADGSLLRPSYVMRTIGRLFPGLSVHDEDVCESFSSRVETPQNALAYLLEGFWSIRERQPSGEWLELYNWYRRKEDTKKQVQRLVEAAFLTFDESGIGRKAARELYGEVLVNSVSRLEKFASCAFAHFLQYGLRLQEREEYVFRPVDMGRVFHSAIELYSRKVEESGYDWFRIPEEVRDRFIEEAVNEVSAAYGQQILHDSARNEAMIGRMKRIMRRTVWALHRQIQSGHFYPANFEVSFSQAEELEAVNIALSPEEKMRLQGRIDRIDVCEKEEQVYVKVIDYKSGNTSFDLVALYYGLQLQLVVYLNAAMELEKKVHPEKEIVPAGIFYYHMQDPLVETDEELTPEEINKKLLRQLRPDGLVNEDPAVFGEMDVRLEKSSDVIPVSINKDGRPSKLSKTATGEQFAALSGFVHKKLQELGSAMMEGEISPVPYQRKQQTACDYCIYRPVCCLDGKIPGTHTKRLKEYSAEDIWKKLAET</sequence>
<feature type="domain" description="UvrD-like helicase C-terminal" evidence="11">
    <location>
        <begin position="308"/>
        <end position="607"/>
    </location>
</feature>
<dbReference type="STRING" id="168384.SAMN05660368_02754"/>
<dbReference type="Pfam" id="PF13361">
    <property type="entry name" value="UvrD_C"/>
    <property type="match status" value="1"/>
</dbReference>
<evidence type="ECO:0000256" key="9">
    <source>
        <dbReference type="ARBA" id="ARBA00023204"/>
    </source>
</evidence>
<dbReference type="PANTHER" id="PTHR30591:SF1">
    <property type="entry name" value="RECBCD ENZYME SUBUNIT RECC"/>
    <property type="match status" value="1"/>
</dbReference>
<dbReference type="GO" id="GO:0005524">
    <property type="term" value="F:ATP binding"/>
    <property type="evidence" value="ECO:0007669"/>
    <property type="project" value="UniProtKB-KW"/>
</dbReference>
<dbReference type="Proteomes" id="UP000005561">
    <property type="component" value="Unassembled WGS sequence"/>
</dbReference>
<dbReference type="PANTHER" id="PTHR30591">
    <property type="entry name" value="RECBCD ENZYME SUBUNIT RECC"/>
    <property type="match status" value="1"/>
</dbReference>
<keyword evidence="6" id="KW-0269">Exonuclease</keyword>
<evidence type="ECO:0000256" key="8">
    <source>
        <dbReference type="ARBA" id="ARBA00023125"/>
    </source>
</evidence>
<keyword evidence="5" id="KW-0347">Helicase</keyword>